<evidence type="ECO:0000313" key="9">
    <source>
        <dbReference type="EMBL" id="QDT02544.1"/>
    </source>
</evidence>
<evidence type="ECO:0000313" key="10">
    <source>
        <dbReference type="Proteomes" id="UP000318538"/>
    </source>
</evidence>
<dbReference type="Proteomes" id="UP000318538">
    <property type="component" value="Chromosome"/>
</dbReference>
<dbReference type="GO" id="GO:0003723">
    <property type="term" value="F:RNA binding"/>
    <property type="evidence" value="ECO:0007669"/>
    <property type="project" value="InterPro"/>
</dbReference>
<dbReference type="CDD" id="cd02570">
    <property type="entry name" value="PseudoU_synth_EcTruA"/>
    <property type="match status" value="1"/>
</dbReference>
<organism evidence="9 10">
    <name type="scientific">Rubripirellula lacrimiformis</name>
    <dbReference type="NCBI Taxonomy" id="1930273"/>
    <lineage>
        <taxon>Bacteria</taxon>
        <taxon>Pseudomonadati</taxon>
        <taxon>Planctomycetota</taxon>
        <taxon>Planctomycetia</taxon>
        <taxon>Pirellulales</taxon>
        <taxon>Pirellulaceae</taxon>
        <taxon>Rubripirellula</taxon>
    </lineage>
</organism>
<comment type="catalytic activity">
    <reaction evidence="4 7">
        <text>uridine(38/39/40) in tRNA = pseudouridine(38/39/40) in tRNA</text>
        <dbReference type="Rhea" id="RHEA:22376"/>
        <dbReference type="Rhea" id="RHEA-COMP:10085"/>
        <dbReference type="Rhea" id="RHEA-COMP:10087"/>
        <dbReference type="ChEBI" id="CHEBI:65314"/>
        <dbReference type="ChEBI" id="CHEBI:65315"/>
        <dbReference type="EC" id="5.4.99.12"/>
    </reaction>
</comment>
<feature type="domain" description="Pseudouridine synthase I TruA alpha/beta" evidence="8">
    <location>
        <begin position="162"/>
        <end position="297"/>
    </location>
</feature>
<comment type="subunit">
    <text evidence="4">Homodimer.</text>
</comment>
<dbReference type="Gene3D" id="3.30.70.660">
    <property type="entry name" value="Pseudouridine synthase I, catalytic domain, C-terminal subdomain"/>
    <property type="match status" value="1"/>
</dbReference>
<proteinExistence type="inferred from homology"/>
<dbReference type="PANTHER" id="PTHR11142">
    <property type="entry name" value="PSEUDOURIDYLATE SYNTHASE"/>
    <property type="match status" value="1"/>
</dbReference>
<evidence type="ECO:0000256" key="4">
    <source>
        <dbReference type="HAMAP-Rule" id="MF_00171"/>
    </source>
</evidence>
<dbReference type="PIRSF" id="PIRSF001430">
    <property type="entry name" value="tRNA_psdUrid_synth"/>
    <property type="match status" value="1"/>
</dbReference>
<evidence type="ECO:0000256" key="5">
    <source>
        <dbReference type="PIRSR" id="PIRSR001430-1"/>
    </source>
</evidence>
<comment type="caution">
    <text evidence="4">Lacks conserved residue(s) required for the propagation of feature annotation.</text>
</comment>
<evidence type="ECO:0000256" key="2">
    <source>
        <dbReference type="ARBA" id="ARBA00022694"/>
    </source>
</evidence>
<evidence type="ECO:0000256" key="7">
    <source>
        <dbReference type="RuleBase" id="RU003792"/>
    </source>
</evidence>
<dbReference type="HAMAP" id="MF_00171">
    <property type="entry name" value="TruA"/>
    <property type="match status" value="1"/>
</dbReference>
<feature type="binding site" evidence="4 6">
    <location>
        <position position="129"/>
    </location>
    <ligand>
        <name>substrate</name>
    </ligand>
</feature>
<dbReference type="Pfam" id="PF01416">
    <property type="entry name" value="PseudoU_synth_1"/>
    <property type="match status" value="2"/>
</dbReference>
<dbReference type="FunFam" id="3.30.70.580:FF:000001">
    <property type="entry name" value="tRNA pseudouridine synthase A"/>
    <property type="match status" value="1"/>
</dbReference>
<evidence type="ECO:0000259" key="8">
    <source>
        <dbReference type="Pfam" id="PF01416"/>
    </source>
</evidence>
<accession>A0A517N5Z5</accession>
<evidence type="ECO:0000256" key="3">
    <source>
        <dbReference type="ARBA" id="ARBA00023235"/>
    </source>
</evidence>
<dbReference type="KEGG" id="rlc:K227x_09220"/>
<protein>
    <recommendedName>
        <fullName evidence="4">tRNA pseudouridine synthase A</fullName>
        <ecNumber evidence="4">5.4.99.12</ecNumber>
    </recommendedName>
    <alternativeName>
        <fullName evidence="4">tRNA pseudouridine(38-40) synthase</fullName>
    </alternativeName>
    <alternativeName>
        <fullName evidence="4">tRNA pseudouridylate synthase I</fullName>
    </alternativeName>
    <alternativeName>
        <fullName evidence="4">tRNA-uridine isomerase I</fullName>
    </alternativeName>
</protein>
<evidence type="ECO:0000256" key="1">
    <source>
        <dbReference type="ARBA" id="ARBA00009375"/>
    </source>
</evidence>
<dbReference type="InterPro" id="IPR020094">
    <property type="entry name" value="TruA/RsuA/RluB/E/F_N"/>
</dbReference>
<dbReference type="EC" id="5.4.99.12" evidence="4"/>
<dbReference type="EMBL" id="CP036525">
    <property type="protein sequence ID" value="QDT02544.1"/>
    <property type="molecule type" value="Genomic_DNA"/>
</dbReference>
<dbReference type="GO" id="GO:0031119">
    <property type="term" value="P:tRNA pseudouridine synthesis"/>
    <property type="evidence" value="ECO:0007669"/>
    <property type="project" value="UniProtKB-UniRule"/>
</dbReference>
<gene>
    <name evidence="4 9" type="primary">truA</name>
    <name evidence="9" type="ORF">K227x_09220</name>
</gene>
<evidence type="ECO:0000256" key="6">
    <source>
        <dbReference type="PIRSR" id="PIRSR001430-2"/>
    </source>
</evidence>
<keyword evidence="2 4" id="KW-0819">tRNA processing</keyword>
<dbReference type="InterPro" id="IPR020095">
    <property type="entry name" value="PsdUridine_synth_TruA_C"/>
</dbReference>
<dbReference type="RefSeq" id="WP_218933766.1">
    <property type="nucleotide sequence ID" value="NZ_CP036525.1"/>
</dbReference>
<sequence length="312" mass="34207">MASFAAQGYFFSRRIRRLTGTYKLTIAYDGGSFAGWQVQSDRKTVQECLQNAIAKIAGQRCNVVGSGRTDAGVHAIAQVASVRIPTWSHSPQTLARAINVHLPDTIVVTQAQTAVDGFHAIRDATGKRYRYQLQVGGPRDVFQYRYRWHLHTAIDVEAMRTAARRMVGEHDFASFQASGSDRKTTVRDVRACDVIIQDSPGIESPGIDSPEIDDRETPDAQVYGGRPEQPALNLAIEVEANGFLYNMVRNIVGTLVAVGRGKYPPEWVADVFAALDRSAAGQTAPAHGLFLLNVDYPSSILTDWHPTASHPS</sequence>
<dbReference type="GO" id="GO:0160147">
    <property type="term" value="F:tRNA pseudouridine(38-40) synthase activity"/>
    <property type="evidence" value="ECO:0007669"/>
    <property type="project" value="UniProtKB-EC"/>
</dbReference>
<keyword evidence="10" id="KW-1185">Reference proteome</keyword>
<feature type="domain" description="Pseudouridine synthase I TruA alpha/beta" evidence="8">
    <location>
        <begin position="27"/>
        <end position="112"/>
    </location>
</feature>
<dbReference type="InterPro" id="IPR020103">
    <property type="entry name" value="PsdUridine_synth_cat_dom_sf"/>
</dbReference>
<comment type="similarity">
    <text evidence="1 4 7">Belongs to the tRNA pseudouridine synthase TruA family.</text>
</comment>
<dbReference type="InterPro" id="IPR020097">
    <property type="entry name" value="PsdUridine_synth_TruA_a/b_dom"/>
</dbReference>
<dbReference type="SUPFAM" id="SSF55120">
    <property type="entry name" value="Pseudouridine synthase"/>
    <property type="match status" value="1"/>
</dbReference>
<dbReference type="AlphaFoldDB" id="A0A517N5Z5"/>
<keyword evidence="3 4" id="KW-0413">Isomerase</keyword>
<dbReference type="InterPro" id="IPR001406">
    <property type="entry name" value="PsdUridine_synth_TruA"/>
</dbReference>
<name>A0A517N5Z5_9BACT</name>
<dbReference type="PANTHER" id="PTHR11142:SF0">
    <property type="entry name" value="TRNA PSEUDOURIDINE SYNTHASE-LIKE 1"/>
    <property type="match status" value="1"/>
</dbReference>
<comment type="function">
    <text evidence="4">Formation of pseudouridine at positions 38, 39 and 40 in the anticodon stem and loop of transfer RNAs.</text>
</comment>
<feature type="active site" description="Nucleophile" evidence="4 5">
    <location>
        <position position="70"/>
    </location>
</feature>
<dbReference type="Gene3D" id="3.30.70.580">
    <property type="entry name" value="Pseudouridine synthase I, catalytic domain, N-terminal subdomain"/>
    <property type="match status" value="1"/>
</dbReference>
<reference evidence="9 10" key="1">
    <citation type="submission" date="2019-02" db="EMBL/GenBank/DDBJ databases">
        <title>Deep-cultivation of Planctomycetes and their phenomic and genomic characterization uncovers novel biology.</title>
        <authorList>
            <person name="Wiegand S."/>
            <person name="Jogler M."/>
            <person name="Boedeker C."/>
            <person name="Pinto D."/>
            <person name="Vollmers J."/>
            <person name="Rivas-Marin E."/>
            <person name="Kohn T."/>
            <person name="Peeters S.H."/>
            <person name="Heuer A."/>
            <person name="Rast P."/>
            <person name="Oberbeckmann S."/>
            <person name="Bunk B."/>
            <person name="Jeske O."/>
            <person name="Meyerdierks A."/>
            <person name="Storesund J.E."/>
            <person name="Kallscheuer N."/>
            <person name="Luecker S."/>
            <person name="Lage O.M."/>
            <person name="Pohl T."/>
            <person name="Merkel B.J."/>
            <person name="Hornburger P."/>
            <person name="Mueller R.-W."/>
            <person name="Bruemmer F."/>
            <person name="Labrenz M."/>
            <person name="Spormann A.M."/>
            <person name="Op den Camp H."/>
            <person name="Overmann J."/>
            <person name="Amann R."/>
            <person name="Jetten M.S.M."/>
            <person name="Mascher T."/>
            <person name="Medema M.H."/>
            <person name="Devos D.P."/>
            <person name="Kaster A.-K."/>
            <person name="Ovreas L."/>
            <person name="Rohde M."/>
            <person name="Galperin M.Y."/>
            <person name="Jogler C."/>
        </authorList>
    </citation>
    <scope>NUCLEOTIDE SEQUENCE [LARGE SCALE GENOMIC DNA]</scope>
    <source>
        <strain evidence="9 10">K22_7</strain>
    </source>
</reference>